<feature type="chain" id="PRO_5046370224" evidence="1">
    <location>
        <begin position="23"/>
        <end position="508"/>
    </location>
</feature>
<dbReference type="EMBL" id="CP136051">
    <property type="protein sequence ID" value="WOK06945.1"/>
    <property type="molecule type" value="Genomic_DNA"/>
</dbReference>
<feature type="signal peptide" evidence="1">
    <location>
        <begin position="1"/>
        <end position="22"/>
    </location>
</feature>
<dbReference type="Proteomes" id="UP001302349">
    <property type="component" value="Chromosome"/>
</dbReference>
<reference evidence="2 3" key="1">
    <citation type="journal article" date="2023" name="Microbiol. Resour. Announc.">
        <title>Complete Genome Sequence of Imperialibacter roseus strain P4T.</title>
        <authorList>
            <person name="Tizabi D.R."/>
            <person name="Bachvaroff T."/>
            <person name="Hill R.T."/>
        </authorList>
    </citation>
    <scope>NUCLEOTIDE SEQUENCE [LARGE SCALE GENOMIC DNA]</scope>
    <source>
        <strain evidence="2 3">P4T</strain>
    </source>
</reference>
<evidence type="ECO:0000256" key="1">
    <source>
        <dbReference type="SAM" id="SignalP"/>
    </source>
</evidence>
<keyword evidence="1" id="KW-0732">Signal</keyword>
<accession>A0ABZ0IPN1</accession>
<proteinExistence type="predicted"/>
<sequence>MKKLTKLTVVGMLMVCSFGKLSAQVESGSFGYYTDALRFSSISSTTGSARMQGLGGANTSLGGDITTAASNPAGLGYFNRSVFAVTPSLNFNTSDATFADEKNSGYLNKFNLSTLGVAFNFSKGDVVQDKFKGGTFAINYQRVNDFYNEFTYEGYNDNSSIIDYFLEQSNGIPLNSIDNRGLLSLAYYNYLINPVAGQEGTYDSFVLGYPRQSETVKTVGGQNQWSFSYGGNYDDKIYFGAGLGIVGLRYKNTKRYTENSFYDFANDADDPTINSISADESLEITGTGVNATFGFIYRPLDLVRFGVSYTTPTIYDLNEISTYSLTTNYNNFYYEPEDTVLNVLTSDGDLLESSYQMTTPGRLSAGVSVFAGKNGFVSADVELVNYSGARLRSSDFSANADNRTIENLYKSTLNYRVGAEARLDIFRLRAGYVLYGNPYASSDSSTGNKQSVTAGAGIRLSNFYVDLGIINTFSNQNYSPYILANNVSPEVSIKNRTTSGLITFGFTF</sequence>
<dbReference type="SUPFAM" id="SSF56935">
    <property type="entry name" value="Porins"/>
    <property type="match status" value="1"/>
</dbReference>
<evidence type="ECO:0000313" key="3">
    <source>
        <dbReference type="Proteomes" id="UP001302349"/>
    </source>
</evidence>
<organism evidence="2 3">
    <name type="scientific">Imperialibacter roseus</name>
    <dbReference type="NCBI Taxonomy" id="1324217"/>
    <lineage>
        <taxon>Bacteria</taxon>
        <taxon>Pseudomonadati</taxon>
        <taxon>Bacteroidota</taxon>
        <taxon>Cytophagia</taxon>
        <taxon>Cytophagales</taxon>
        <taxon>Flammeovirgaceae</taxon>
        <taxon>Imperialibacter</taxon>
    </lineage>
</organism>
<gene>
    <name evidence="2" type="ORF">RT717_28175</name>
</gene>
<dbReference type="RefSeq" id="WP_317489637.1">
    <property type="nucleotide sequence ID" value="NZ_CP136051.1"/>
</dbReference>
<name>A0ABZ0IPN1_9BACT</name>
<protein>
    <submittedName>
        <fullName evidence="2">Long-chain fatty acid transporter</fullName>
    </submittedName>
</protein>
<keyword evidence="3" id="KW-1185">Reference proteome</keyword>
<dbReference type="Gene3D" id="2.40.160.60">
    <property type="entry name" value="Outer membrane protein transport protein (OMPP1/FadL/TodX)"/>
    <property type="match status" value="1"/>
</dbReference>
<evidence type="ECO:0000313" key="2">
    <source>
        <dbReference type="EMBL" id="WOK06945.1"/>
    </source>
</evidence>